<keyword evidence="1" id="KW-0472">Membrane</keyword>
<keyword evidence="1" id="KW-0812">Transmembrane</keyword>
<organism evidence="3 4">
    <name type="scientific">Pelistega suis</name>
    <dbReference type="NCBI Taxonomy" id="1631957"/>
    <lineage>
        <taxon>Bacteria</taxon>
        <taxon>Pseudomonadati</taxon>
        <taxon>Pseudomonadota</taxon>
        <taxon>Betaproteobacteria</taxon>
        <taxon>Burkholderiales</taxon>
        <taxon>Alcaligenaceae</taxon>
        <taxon>Pelistega</taxon>
    </lineage>
</organism>
<evidence type="ECO:0000256" key="1">
    <source>
        <dbReference type="SAM" id="Phobius"/>
    </source>
</evidence>
<dbReference type="RefSeq" id="WP_171680891.1">
    <property type="nucleotide sequence ID" value="NZ_JABGBN010000007.1"/>
</dbReference>
<dbReference type="Proteomes" id="UP000537862">
    <property type="component" value="Unassembled WGS sequence"/>
</dbReference>
<dbReference type="Pfam" id="PF14351">
    <property type="entry name" value="DUF4401"/>
    <property type="match status" value="1"/>
</dbReference>
<dbReference type="InterPro" id="IPR025833">
    <property type="entry name" value="GDYXXLXY"/>
</dbReference>
<feature type="transmembrane region" description="Helical" evidence="1">
    <location>
        <begin position="258"/>
        <end position="275"/>
    </location>
</feature>
<dbReference type="Pfam" id="PF14345">
    <property type="entry name" value="GDYXXLXY"/>
    <property type="match status" value="1"/>
</dbReference>
<evidence type="ECO:0000313" key="4">
    <source>
        <dbReference type="Proteomes" id="UP000537862"/>
    </source>
</evidence>
<feature type="transmembrane region" description="Helical" evidence="1">
    <location>
        <begin position="287"/>
        <end position="314"/>
    </location>
</feature>
<protein>
    <submittedName>
        <fullName evidence="3">DUF4401 domain-containing protein</fullName>
    </submittedName>
</protein>
<feature type="transmembrane region" description="Helical" evidence="1">
    <location>
        <begin position="366"/>
        <end position="386"/>
    </location>
</feature>
<reference evidence="3 4" key="1">
    <citation type="submission" date="2020-05" db="EMBL/GenBank/DDBJ databases">
        <authorList>
            <person name="Niu N."/>
        </authorList>
    </citation>
    <scope>NUCLEOTIDE SEQUENCE [LARGE SCALE GENOMIC DNA]</scope>
    <source>
        <strain evidence="3 4">3340-03</strain>
    </source>
</reference>
<name>A0A849PBB8_9BURK</name>
<feature type="transmembrane region" description="Helical" evidence="1">
    <location>
        <begin position="84"/>
        <end position="102"/>
    </location>
</feature>
<keyword evidence="4" id="KW-1185">Reference proteome</keyword>
<feature type="transmembrane region" description="Helical" evidence="1">
    <location>
        <begin position="133"/>
        <end position="153"/>
    </location>
</feature>
<proteinExistence type="predicted"/>
<keyword evidence="1" id="KW-1133">Transmembrane helix</keyword>
<feature type="transmembrane region" description="Helical" evidence="1">
    <location>
        <begin position="173"/>
        <end position="192"/>
    </location>
</feature>
<dbReference type="AlphaFoldDB" id="A0A849PBB8"/>
<sequence>MFLLWMTTQATAIVVAGIVLLSGFEDSVFPMGLLLSGVAWGLYRESIRQRDKETQEIVAQALMLSGLGCMLLDVFVLNPYGESFWIKKVCLLLLLGVVFWQIKAFLIRMMSLVAFWVLLTVMSLDFTHSLDSIWFTQSVLFFLVALMSLWSGYRLTQTPRAVPSMQAHSLRGLLSPMMWGGFIYLFGSGILFSSMMGMVSPDTVATNEAHFFSHEVSMWVQMTGGLYQQFIWQKFSAYLFALSPALLAYGLRSEFPARLRWISVLVLLGLGGLWIDHPQIILCLDMLLLAYFLCQQGLFWVGIVGILVSLSMLYYSLESSLLNKSYFLLGIGTVLLVIVAMIFALTKPRTALESSRLGLWQGAGKRVLIATVITLVGVLGLANYSIDNNERILREGQPIILALAPLDPRSIMQGDYMELNFALLNDVDVDINESRYAYLYLKEDAQGVMQMCHSSAIQEASVDCPNAIWIKAKRGEWQWRLSTHQYFFPEGLASYFEQARYGEFRRAEDGTILLKQLLDEKLQPLTRP</sequence>
<comment type="caution">
    <text evidence="3">The sequence shown here is derived from an EMBL/GenBank/DDBJ whole genome shotgun (WGS) entry which is preliminary data.</text>
</comment>
<accession>A0A849PBB8</accession>
<evidence type="ECO:0000313" key="3">
    <source>
        <dbReference type="EMBL" id="NOL52197.1"/>
    </source>
</evidence>
<feature type="domain" description="DUF4401" evidence="2">
    <location>
        <begin position="18"/>
        <end position="339"/>
    </location>
</feature>
<feature type="transmembrane region" description="Helical" evidence="1">
    <location>
        <begin position="231"/>
        <end position="251"/>
    </location>
</feature>
<feature type="transmembrane region" description="Helical" evidence="1">
    <location>
        <begin position="326"/>
        <end position="346"/>
    </location>
</feature>
<gene>
    <name evidence="3" type="ORF">HKX39_08485</name>
</gene>
<evidence type="ECO:0000259" key="2">
    <source>
        <dbReference type="Pfam" id="PF14351"/>
    </source>
</evidence>
<feature type="transmembrane region" description="Helical" evidence="1">
    <location>
        <begin position="57"/>
        <end position="78"/>
    </location>
</feature>
<dbReference type="InterPro" id="IPR025513">
    <property type="entry name" value="DUF4401"/>
</dbReference>
<dbReference type="EMBL" id="JABGBN010000007">
    <property type="protein sequence ID" value="NOL52197.1"/>
    <property type="molecule type" value="Genomic_DNA"/>
</dbReference>